<evidence type="ECO:0000313" key="2">
    <source>
        <dbReference type="Proteomes" id="UP001597343"/>
    </source>
</evidence>
<dbReference type="RefSeq" id="WP_386048603.1">
    <property type="nucleotide sequence ID" value="NZ_JBHUIO010000011.1"/>
</dbReference>
<reference evidence="2" key="1">
    <citation type="journal article" date="2019" name="Int. J. Syst. Evol. Microbiol.">
        <title>The Global Catalogue of Microorganisms (GCM) 10K type strain sequencing project: providing services to taxonomists for standard genome sequencing and annotation.</title>
        <authorList>
            <consortium name="The Broad Institute Genomics Platform"/>
            <consortium name="The Broad Institute Genome Sequencing Center for Infectious Disease"/>
            <person name="Wu L."/>
            <person name="Ma J."/>
        </authorList>
    </citation>
    <scope>NUCLEOTIDE SEQUENCE [LARGE SCALE GENOMIC DNA]</scope>
    <source>
        <strain evidence="2">CGMCC 1.13574</strain>
    </source>
</reference>
<dbReference type="EMBL" id="JBHUIO010000011">
    <property type="protein sequence ID" value="MFD2171630.1"/>
    <property type="molecule type" value="Genomic_DNA"/>
</dbReference>
<name>A0ABW5A191_9BACL</name>
<comment type="caution">
    <text evidence="1">The sequence shown here is derived from an EMBL/GenBank/DDBJ whole genome shotgun (WGS) entry which is preliminary data.</text>
</comment>
<evidence type="ECO:0000313" key="1">
    <source>
        <dbReference type="EMBL" id="MFD2171630.1"/>
    </source>
</evidence>
<gene>
    <name evidence="1" type="ORF">ACFSOY_16835</name>
</gene>
<sequence>MNEYSQRPFAEAFTFDARLGIYTLNSDLDWSRFTEEERKRIAARWVLICSALTDRVAELEVMMMDRIEAIYTAQDEEEMHQLNDQMMDFASVACDLNILARSVFEDLAKAHF</sequence>
<accession>A0ABW5A191</accession>
<proteinExistence type="predicted"/>
<dbReference type="Proteomes" id="UP001597343">
    <property type="component" value="Unassembled WGS sequence"/>
</dbReference>
<organism evidence="1 2">
    <name type="scientific">Tumebacillus lipolyticus</name>
    <dbReference type="NCBI Taxonomy" id="1280370"/>
    <lineage>
        <taxon>Bacteria</taxon>
        <taxon>Bacillati</taxon>
        <taxon>Bacillota</taxon>
        <taxon>Bacilli</taxon>
        <taxon>Bacillales</taxon>
        <taxon>Alicyclobacillaceae</taxon>
        <taxon>Tumebacillus</taxon>
    </lineage>
</organism>
<protein>
    <submittedName>
        <fullName evidence="1">Uncharacterized protein</fullName>
    </submittedName>
</protein>
<keyword evidence="2" id="KW-1185">Reference proteome</keyword>